<dbReference type="Proteomes" id="UP000267137">
    <property type="component" value="Unassembled WGS sequence"/>
</dbReference>
<evidence type="ECO:0000259" key="1">
    <source>
        <dbReference type="Pfam" id="PF12961"/>
    </source>
</evidence>
<protein>
    <recommendedName>
        <fullName evidence="1">DUF3850 domain-containing protein</fullName>
    </recommendedName>
</protein>
<dbReference type="Gene3D" id="2.30.130.30">
    <property type="entry name" value="Hypothetical protein"/>
    <property type="match status" value="1"/>
</dbReference>
<evidence type="ECO:0000313" key="3">
    <source>
        <dbReference type="Proteomes" id="UP000267137"/>
    </source>
</evidence>
<comment type="caution">
    <text evidence="2">The sequence shown here is derived from an EMBL/GenBank/DDBJ whole genome shotgun (WGS) entry which is preliminary data.</text>
</comment>
<accession>A0AAE8KC12</accession>
<dbReference type="EMBL" id="RJOO01000002">
    <property type="protein sequence ID" value="RSJ23834.1"/>
    <property type="molecule type" value="Genomic_DNA"/>
</dbReference>
<dbReference type="Pfam" id="PF12961">
    <property type="entry name" value="DUF3850"/>
    <property type="match status" value="1"/>
</dbReference>
<dbReference type="RefSeq" id="WP_021003288.1">
    <property type="nucleotide sequence ID" value="NZ_BHYS01000001.1"/>
</dbReference>
<dbReference type="InterPro" id="IPR039440">
    <property type="entry name" value="DUF3850"/>
</dbReference>
<gene>
    <name evidence="2" type="ORF">D8827_04785</name>
</gene>
<dbReference type="SUPFAM" id="SSF88697">
    <property type="entry name" value="PUA domain-like"/>
    <property type="match status" value="1"/>
</dbReference>
<sequence length="77" mass="9041">MIHEIKLSHLFFDDVQSGKKNFELRRDDRNYQVDDELLLNEIKDGVLTGRKIQVKVIYKLTGYVGLEPTYCILGIER</sequence>
<feature type="domain" description="DUF3850" evidence="1">
    <location>
        <begin position="2"/>
        <end position="75"/>
    </location>
</feature>
<reference evidence="2 3" key="1">
    <citation type="submission" date="2018-11" db="EMBL/GenBank/DDBJ databases">
        <title>Species Designations Belie Phenotypic and Genotypic Heterogeneity in Oral Streptococci.</title>
        <authorList>
            <person name="Velsko I."/>
        </authorList>
    </citation>
    <scope>NUCLEOTIDE SEQUENCE [LARGE SCALE GENOMIC DNA]</scope>
    <source>
        <strain evidence="2 3">KLC02</strain>
    </source>
</reference>
<organism evidence="2 3">
    <name type="scientific">Streptococcus intermedius</name>
    <dbReference type="NCBI Taxonomy" id="1338"/>
    <lineage>
        <taxon>Bacteria</taxon>
        <taxon>Bacillati</taxon>
        <taxon>Bacillota</taxon>
        <taxon>Bacilli</taxon>
        <taxon>Lactobacillales</taxon>
        <taxon>Streptococcaceae</taxon>
        <taxon>Streptococcus</taxon>
        <taxon>Streptococcus anginosus group</taxon>
    </lineage>
</organism>
<dbReference type="InterPro" id="IPR015947">
    <property type="entry name" value="PUA-like_sf"/>
</dbReference>
<dbReference type="AlphaFoldDB" id="A0AAE8KC12"/>
<proteinExistence type="predicted"/>
<name>A0AAE8KC12_STRIT</name>
<evidence type="ECO:0000313" key="2">
    <source>
        <dbReference type="EMBL" id="RSJ23834.1"/>
    </source>
</evidence>